<dbReference type="AlphaFoldDB" id="A0A1J5JQ89"/>
<evidence type="ECO:0000256" key="7">
    <source>
        <dbReference type="ARBA" id="ARBA00047343"/>
    </source>
</evidence>
<dbReference type="PANTHER" id="PTHR46390:SF1">
    <property type="entry name" value="MANNOSE-1-PHOSPHATE GUANYLYLTRANSFERASE"/>
    <property type="match status" value="1"/>
</dbReference>
<feature type="domain" description="MannoseP isomerase/GMP-like beta-helix" evidence="10">
    <location>
        <begin position="297"/>
        <end position="352"/>
    </location>
</feature>
<comment type="catalytic activity">
    <reaction evidence="7">
        <text>alpha-D-mannose 1-phosphate + GTP + H(+) = GDP-alpha-D-mannose + diphosphate</text>
        <dbReference type="Rhea" id="RHEA:15229"/>
        <dbReference type="ChEBI" id="CHEBI:15378"/>
        <dbReference type="ChEBI" id="CHEBI:33019"/>
        <dbReference type="ChEBI" id="CHEBI:37565"/>
        <dbReference type="ChEBI" id="CHEBI:57527"/>
        <dbReference type="ChEBI" id="CHEBI:58409"/>
        <dbReference type="EC" id="2.7.7.13"/>
    </reaction>
</comment>
<keyword evidence="6" id="KW-0342">GTP-binding</keyword>
<dbReference type="InterPro" id="IPR054566">
    <property type="entry name" value="ManC/GMP-like_b-helix"/>
</dbReference>
<dbReference type="GO" id="GO:0009298">
    <property type="term" value="P:GDP-mannose biosynthetic process"/>
    <property type="evidence" value="ECO:0007669"/>
    <property type="project" value="TreeGrafter"/>
</dbReference>
<dbReference type="Gene3D" id="3.90.550.10">
    <property type="entry name" value="Spore Coat Polysaccharide Biosynthesis Protein SpsA, Chain A"/>
    <property type="match status" value="1"/>
</dbReference>
<feature type="domain" description="Mannose-6-phosphate isomerase type II C-terminal" evidence="9">
    <location>
        <begin position="395"/>
        <end position="490"/>
    </location>
</feature>
<evidence type="ECO:0000256" key="4">
    <source>
        <dbReference type="ARBA" id="ARBA00022695"/>
    </source>
</evidence>
<accession>A0A1J5JQ89</accession>
<dbReference type="GO" id="GO:0005525">
    <property type="term" value="F:GTP binding"/>
    <property type="evidence" value="ECO:0007669"/>
    <property type="project" value="UniProtKB-KW"/>
</dbReference>
<evidence type="ECO:0000259" key="8">
    <source>
        <dbReference type="Pfam" id="PF00483"/>
    </source>
</evidence>
<name>A0A1J5JQ89_NEOTH</name>
<evidence type="ECO:0000259" key="10">
    <source>
        <dbReference type="Pfam" id="PF22640"/>
    </source>
</evidence>
<dbReference type="EMBL" id="MIHH01000040">
    <property type="protein sequence ID" value="OIQ07624.1"/>
    <property type="molecule type" value="Genomic_DNA"/>
</dbReference>
<proteinExistence type="inferred from homology"/>
<dbReference type="PANTHER" id="PTHR46390">
    <property type="entry name" value="MANNOSE-1-PHOSPHATE GUANYLYLTRANSFERASE"/>
    <property type="match status" value="1"/>
</dbReference>
<evidence type="ECO:0000259" key="9">
    <source>
        <dbReference type="Pfam" id="PF01050"/>
    </source>
</evidence>
<organism evidence="11 12">
    <name type="scientific">Neomoorella thermoacetica</name>
    <name type="common">Clostridium thermoaceticum</name>
    <dbReference type="NCBI Taxonomy" id="1525"/>
    <lineage>
        <taxon>Bacteria</taxon>
        <taxon>Bacillati</taxon>
        <taxon>Bacillota</taxon>
        <taxon>Clostridia</taxon>
        <taxon>Neomoorellales</taxon>
        <taxon>Neomoorellaceae</taxon>
        <taxon>Neomoorella</taxon>
    </lineage>
</organism>
<keyword evidence="3 11" id="KW-0808">Transferase</keyword>
<keyword evidence="4 11" id="KW-0548">Nucleotidyltransferase</keyword>
<dbReference type="InterPro" id="IPR011051">
    <property type="entry name" value="RmlC_Cupin_sf"/>
</dbReference>
<dbReference type="SUPFAM" id="SSF53448">
    <property type="entry name" value="Nucleotide-diphospho-sugar transferases"/>
    <property type="match status" value="1"/>
</dbReference>
<evidence type="ECO:0000256" key="2">
    <source>
        <dbReference type="ARBA" id="ARBA00012387"/>
    </source>
</evidence>
<dbReference type="InterPro" id="IPR029044">
    <property type="entry name" value="Nucleotide-diphossugar_trans"/>
</dbReference>
<dbReference type="InterPro" id="IPR001538">
    <property type="entry name" value="Man6P_isomerase-2_C"/>
</dbReference>
<dbReference type="InterPro" id="IPR005835">
    <property type="entry name" value="NTP_transferase_dom"/>
</dbReference>
<evidence type="ECO:0000256" key="1">
    <source>
        <dbReference type="ARBA" id="ARBA00006115"/>
    </source>
</evidence>
<dbReference type="Pfam" id="PF00483">
    <property type="entry name" value="NTP_transferase"/>
    <property type="match status" value="1"/>
</dbReference>
<dbReference type="GO" id="GO:0005976">
    <property type="term" value="P:polysaccharide metabolic process"/>
    <property type="evidence" value="ECO:0007669"/>
    <property type="project" value="InterPro"/>
</dbReference>
<gene>
    <name evidence="11" type="primary">manC1</name>
    <name evidence="11" type="ORF">MOOR_27710</name>
</gene>
<dbReference type="FunFam" id="3.90.550.10:FF:000046">
    <property type="entry name" value="Mannose-1-phosphate guanylyltransferase (GDP)"/>
    <property type="match status" value="1"/>
</dbReference>
<evidence type="ECO:0000313" key="12">
    <source>
        <dbReference type="Proteomes" id="UP000182743"/>
    </source>
</evidence>
<dbReference type="InterPro" id="IPR049577">
    <property type="entry name" value="GMPP_N"/>
</dbReference>
<dbReference type="RefSeq" id="WP_071521642.1">
    <property type="nucleotide sequence ID" value="NZ_MIHH01000040.1"/>
</dbReference>
<evidence type="ECO:0000256" key="5">
    <source>
        <dbReference type="ARBA" id="ARBA00022741"/>
    </source>
</evidence>
<dbReference type="InterPro" id="IPR051161">
    <property type="entry name" value="Mannose-6P_isomerase_type2"/>
</dbReference>
<reference evidence="11 12" key="1">
    <citation type="submission" date="2016-08" db="EMBL/GenBank/DDBJ databases">
        <title>Genome-based comparison of Moorella thermoacetic strains.</title>
        <authorList>
            <person name="Poehlein A."/>
            <person name="Bengelsdorf F.R."/>
            <person name="Esser C."/>
            <person name="Duerre P."/>
            <person name="Daniel R."/>
        </authorList>
    </citation>
    <scope>NUCLEOTIDE SEQUENCE [LARGE SCALE GENOMIC DNA]</scope>
    <source>
        <strain evidence="11 12">DSM 11768</strain>
    </source>
</reference>
<dbReference type="Pfam" id="PF01050">
    <property type="entry name" value="MannoseP_isomer"/>
    <property type="match status" value="1"/>
</dbReference>
<sequence>MAKASVVIMAGGRGERFWPYSRADYPKQFLSVVGEGTLLQQTVRRALKLVPPDDIYIVTGQNLVDIVKQQVPDLNLKNIIVEPVGRDTAPCIGLAALHLVRRDPEQVMIVLPADHFISEEDTFVDTLHVAKELAGSTGFLVTVGIRPNRPETGYGYIRLGESYPGEWDKPVFRVKEFTEKPSLEKALSFLSTNQYLWNSGMFIWKAKAILEAIECYLPELFHGLKRIEACLGSEREASILAQEFLRLPRISIDYGVMEKADKALVVPGDFAWDDLGTWTALERVSEVDDNGNILQARAVLKETEGAIIRAEKEDKLIVALGVKDILIVDTEDVLLVADKSCASKLKEVILELKHRGLEQYLSYKGNSNDELGVRKALELLFIRDRAFPGCHVQEKPWGRELWWSVTEKYVGKVIYVQGGHSLSRQYHRVKQETMMFLSGEGTLELGEEKLSISPGLTVDILPGTIHRVSATTDITFLEVSTPELEDVVRLQDEYGRAR</sequence>
<dbReference type="CDD" id="cd02509">
    <property type="entry name" value="GDP-M1P_Guanylyltransferase"/>
    <property type="match status" value="1"/>
</dbReference>
<dbReference type="Gene3D" id="2.60.120.10">
    <property type="entry name" value="Jelly Rolls"/>
    <property type="match status" value="1"/>
</dbReference>
<dbReference type="Pfam" id="PF22640">
    <property type="entry name" value="ManC_GMP_beta-helix"/>
    <property type="match status" value="1"/>
</dbReference>
<evidence type="ECO:0000313" key="11">
    <source>
        <dbReference type="EMBL" id="OIQ07624.1"/>
    </source>
</evidence>
<keyword evidence="5" id="KW-0547">Nucleotide-binding</keyword>
<comment type="similarity">
    <text evidence="1">Belongs to the mannose-6-phosphate isomerase type 2 family.</text>
</comment>
<evidence type="ECO:0000256" key="6">
    <source>
        <dbReference type="ARBA" id="ARBA00023134"/>
    </source>
</evidence>
<comment type="caution">
    <text evidence="11">The sequence shown here is derived from an EMBL/GenBank/DDBJ whole genome shotgun (WGS) entry which is preliminary data.</text>
</comment>
<evidence type="ECO:0000256" key="3">
    <source>
        <dbReference type="ARBA" id="ARBA00022679"/>
    </source>
</evidence>
<dbReference type="EC" id="2.7.7.13" evidence="2"/>
<dbReference type="SUPFAM" id="SSF51182">
    <property type="entry name" value="RmlC-like cupins"/>
    <property type="match status" value="1"/>
</dbReference>
<protein>
    <recommendedName>
        <fullName evidence="2">mannose-1-phosphate guanylyltransferase</fullName>
        <ecNumber evidence="2">2.7.7.13</ecNumber>
    </recommendedName>
</protein>
<feature type="domain" description="Nucleotidyl transferase" evidence="8">
    <location>
        <begin position="6"/>
        <end position="286"/>
    </location>
</feature>
<dbReference type="GO" id="GO:0004475">
    <property type="term" value="F:mannose-1-phosphate guanylyltransferase (GTP) activity"/>
    <property type="evidence" value="ECO:0007669"/>
    <property type="project" value="UniProtKB-EC"/>
</dbReference>
<dbReference type="InterPro" id="IPR014710">
    <property type="entry name" value="RmlC-like_jellyroll"/>
</dbReference>
<dbReference type="Proteomes" id="UP000182743">
    <property type="component" value="Unassembled WGS sequence"/>
</dbReference>